<evidence type="ECO:0000256" key="5">
    <source>
        <dbReference type="ARBA" id="ARBA00023163"/>
    </source>
</evidence>
<dbReference type="SUPFAM" id="SSF88946">
    <property type="entry name" value="Sigma2 domain of RNA polymerase sigma factors"/>
    <property type="match status" value="1"/>
</dbReference>
<dbReference type="PANTHER" id="PTHR43133">
    <property type="entry name" value="RNA POLYMERASE ECF-TYPE SIGMA FACTO"/>
    <property type="match status" value="1"/>
</dbReference>
<accession>A0A1T5MCD3</accession>
<dbReference type="InterPro" id="IPR013324">
    <property type="entry name" value="RNA_pol_sigma_r3/r4-like"/>
</dbReference>
<reference evidence="7 8" key="1">
    <citation type="submission" date="2017-02" db="EMBL/GenBank/DDBJ databases">
        <authorList>
            <person name="Peterson S.W."/>
        </authorList>
    </citation>
    <scope>NUCLEOTIDE SEQUENCE [LARGE SCALE GENOMIC DNA]</scope>
    <source>
        <strain evidence="7 8">DSM 25262</strain>
    </source>
</reference>
<dbReference type="AlphaFoldDB" id="A0A1T5MCD3"/>
<dbReference type="PANTHER" id="PTHR43133:SF8">
    <property type="entry name" value="RNA POLYMERASE SIGMA FACTOR HI_1459-RELATED"/>
    <property type="match status" value="1"/>
</dbReference>
<dbReference type="Pfam" id="PF04542">
    <property type="entry name" value="Sigma70_r2"/>
    <property type="match status" value="1"/>
</dbReference>
<evidence type="ECO:0000256" key="1">
    <source>
        <dbReference type="ARBA" id="ARBA00010641"/>
    </source>
</evidence>
<evidence type="ECO:0000259" key="6">
    <source>
        <dbReference type="Pfam" id="PF04542"/>
    </source>
</evidence>
<dbReference type="Gene3D" id="1.10.1740.10">
    <property type="match status" value="1"/>
</dbReference>
<dbReference type="Gene3D" id="1.10.10.10">
    <property type="entry name" value="Winged helix-like DNA-binding domain superfamily/Winged helix DNA-binding domain"/>
    <property type="match status" value="1"/>
</dbReference>
<dbReference type="InterPro" id="IPR036388">
    <property type="entry name" value="WH-like_DNA-bd_sf"/>
</dbReference>
<dbReference type="GO" id="GO:0003677">
    <property type="term" value="F:DNA binding"/>
    <property type="evidence" value="ECO:0007669"/>
    <property type="project" value="UniProtKB-KW"/>
</dbReference>
<keyword evidence="8" id="KW-1185">Reference proteome</keyword>
<dbReference type="GO" id="GO:0006352">
    <property type="term" value="P:DNA-templated transcription initiation"/>
    <property type="evidence" value="ECO:0007669"/>
    <property type="project" value="InterPro"/>
</dbReference>
<evidence type="ECO:0000313" key="7">
    <source>
        <dbReference type="EMBL" id="SKC85907.1"/>
    </source>
</evidence>
<feature type="domain" description="RNA polymerase sigma-70 region 2" evidence="6">
    <location>
        <begin position="26"/>
        <end position="95"/>
    </location>
</feature>
<dbReference type="Proteomes" id="UP000190961">
    <property type="component" value="Unassembled WGS sequence"/>
</dbReference>
<evidence type="ECO:0000256" key="3">
    <source>
        <dbReference type="ARBA" id="ARBA00023082"/>
    </source>
</evidence>
<evidence type="ECO:0000256" key="2">
    <source>
        <dbReference type="ARBA" id="ARBA00023015"/>
    </source>
</evidence>
<dbReference type="InterPro" id="IPR039425">
    <property type="entry name" value="RNA_pol_sigma-70-like"/>
</dbReference>
<dbReference type="STRING" id="688867.SAMN05660236_4992"/>
<evidence type="ECO:0000313" key="8">
    <source>
        <dbReference type="Proteomes" id="UP000190961"/>
    </source>
</evidence>
<keyword evidence="5" id="KW-0804">Transcription</keyword>
<comment type="similarity">
    <text evidence="1">Belongs to the sigma-70 factor family. ECF subfamily.</text>
</comment>
<evidence type="ECO:0000256" key="4">
    <source>
        <dbReference type="ARBA" id="ARBA00023125"/>
    </source>
</evidence>
<dbReference type="InterPro" id="IPR007627">
    <property type="entry name" value="RNA_pol_sigma70_r2"/>
</dbReference>
<dbReference type="SUPFAM" id="SSF88659">
    <property type="entry name" value="Sigma3 and sigma4 domains of RNA polymerase sigma factors"/>
    <property type="match status" value="1"/>
</dbReference>
<name>A0A1T5MCD3_9BACT</name>
<proteinExistence type="inferred from homology"/>
<protein>
    <submittedName>
        <fullName evidence="7">RNA polymerase sigma factor, sigma-70 family</fullName>
    </submittedName>
</protein>
<dbReference type="NCBIfam" id="TIGR02937">
    <property type="entry name" value="sigma70-ECF"/>
    <property type="match status" value="1"/>
</dbReference>
<dbReference type="GO" id="GO:0016987">
    <property type="term" value="F:sigma factor activity"/>
    <property type="evidence" value="ECO:0007669"/>
    <property type="project" value="UniProtKB-KW"/>
</dbReference>
<keyword evidence="4" id="KW-0238">DNA-binding</keyword>
<keyword evidence="2" id="KW-0805">Transcription regulation</keyword>
<gene>
    <name evidence="7" type="ORF">SAMN05660236_4992</name>
</gene>
<keyword evidence="3" id="KW-0731">Sigma factor</keyword>
<sequence length="191" mass="22513">MNVVYYFDELIVSEIKKKNEVALRELYKTHYPMIVNLVRSNNGTEEEAKDVYQEAVIAFYEKVQQQGFVLTCKIKTYLYAVCRRLWLKRLAEKKRYHGNIEETETFLGIEEEMSTIAENENKFASMRESMSGLGEPCRGIIEDFYIHDLSMEAISEKFGYTNADNAKNQKYKCLQRLKKLFFAKYKNEDLS</sequence>
<dbReference type="InterPro" id="IPR013325">
    <property type="entry name" value="RNA_pol_sigma_r2"/>
</dbReference>
<dbReference type="EMBL" id="FUZU01000004">
    <property type="protein sequence ID" value="SKC85907.1"/>
    <property type="molecule type" value="Genomic_DNA"/>
</dbReference>
<dbReference type="InterPro" id="IPR014284">
    <property type="entry name" value="RNA_pol_sigma-70_dom"/>
</dbReference>
<organism evidence="7 8">
    <name type="scientific">Ohtaekwangia koreensis</name>
    <dbReference type="NCBI Taxonomy" id="688867"/>
    <lineage>
        <taxon>Bacteria</taxon>
        <taxon>Pseudomonadati</taxon>
        <taxon>Bacteroidota</taxon>
        <taxon>Cytophagia</taxon>
        <taxon>Cytophagales</taxon>
        <taxon>Fulvivirgaceae</taxon>
        <taxon>Ohtaekwangia</taxon>
    </lineage>
</organism>